<dbReference type="Gene3D" id="3.20.20.30">
    <property type="entry name" value="Luciferase-like domain"/>
    <property type="match status" value="1"/>
</dbReference>
<sequence length="359" mass="39795">MRVGLLQEGDLVGTTVAERYHQMIKEVKLADELGFSTWGTSEQHFSPPHFSVAAPEVLYSAIAAQTSSIKLRTMASVMLKWNHPVLVAERLATLDIVSNGRAEICTARSNNIPTLKAFGVDPKETRAQWDDSMDLLMKAISQPEVEHEGPVWSFPKRQIMPTPVTLPHPPVSVAASSVESHHNAGKRGIGVITFENYFGFPYLQECLDAYRESFGSSDHSAVLAPNDYSGLYVASAFCAPTRQQALEIAGDVVRHYFEFILDLYIPLADNPGYGYLEEIKALIEHRDDLEWLCKTSPSVMVGTPDDFIERLQRLESMGVDEVLLRIDGMGHEAIMDSLRLIGAEVIPVVERQDAGLARV</sequence>
<keyword evidence="2" id="KW-0503">Monooxygenase</keyword>
<dbReference type="GO" id="GO:0004497">
    <property type="term" value="F:monooxygenase activity"/>
    <property type="evidence" value="ECO:0007669"/>
    <property type="project" value="UniProtKB-KW"/>
</dbReference>
<dbReference type="InterPro" id="IPR050766">
    <property type="entry name" value="Bact_Lucif_Oxidored"/>
</dbReference>
<dbReference type="Proteomes" id="UP001321506">
    <property type="component" value="Unassembled WGS sequence"/>
</dbReference>
<reference evidence="4 5" key="1">
    <citation type="submission" date="2023-04" db="EMBL/GenBank/DDBJ databases">
        <title>Klugiella caeni sp. nov. isolated from the sludge of biochemical tank.</title>
        <authorList>
            <person name="Geng K."/>
        </authorList>
    </citation>
    <scope>NUCLEOTIDE SEQUENCE [LARGE SCALE GENOMIC DNA]</scope>
    <source>
        <strain evidence="4 5">YN-L-19</strain>
    </source>
</reference>
<evidence type="ECO:0000313" key="4">
    <source>
        <dbReference type="EMBL" id="MDI2098915.1"/>
    </source>
</evidence>
<dbReference type="EMBL" id="JASATX010000003">
    <property type="protein sequence ID" value="MDI2098915.1"/>
    <property type="molecule type" value="Genomic_DNA"/>
</dbReference>
<evidence type="ECO:0000313" key="5">
    <source>
        <dbReference type="Proteomes" id="UP001321506"/>
    </source>
</evidence>
<dbReference type="GO" id="GO:0016705">
    <property type="term" value="F:oxidoreductase activity, acting on paired donors, with incorporation or reduction of molecular oxygen"/>
    <property type="evidence" value="ECO:0007669"/>
    <property type="project" value="InterPro"/>
</dbReference>
<dbReference type="PANTHER" id="PTHR30137">
    <property type="entry name" value="LUCIFERASE-LIKE MONOOXYGENASE"/>
    <property type="match status" value="1"/>
</dbReference>
<dbReference type="GO" id="GO:0005829">
    <property type="term" value="C:cytosol"/>
    <property type="evidence" value="ECO:0007669"/>
    <property type="project" value="TreeGrafter"/>
</dbReference>
<evidence type="ECO:0000256" key="1">
    <source>
        <dbReference type="ARBA" id="ARBA00023002"/>
    </source>
</evidence>
<accession>A0AAW6T506</accession>
<dbReference type="InterPro" id="IPR036661">
    <property type="entry name" value="Luciferase-like_sf"/>
</dbReference>
<dbReference type="PANTHER" id="PTHR30137:SF8">
    <property type="entry name" value="BLR5498 PROTEIN"/>
    <property type="match status" value="1"/>
</dbReference>
<protein>
    <submittedName>
        <fullName evidence="4">LLM class flavin-dependent oxidoreductase</fullName>
    </submittedName>
</protein>
<dbReference type="Pfam" id="PF00296">
    <property type="entry name" value="Bac_luciferase"/>
    <property type="match status" value="1"/>
</dbReference>
<name>A0AAW6T506_9MICO</name>
<dbReference type="RefSeq" id="WP_281488705.1">
    <property type="nucleotide sequence ID" value="NZ_JASATX010000003.1"/>
</dbReference>
<feature type="domain" description="Luciferase-like" evidence="3">
    <location>
        <begin position="14"/>
        <end position="321"/>
    </location>
</feature>
<dbReference type="InterPro" id="IPR011251">
    <property type="entry name" value="Luciferase-like_dom"/>
</dbReference>
<dbReference type="AlphaFoldDB" id="A0AAW6T506"/>
<evidence type="ECO:0000259" key="3">
    <source>
        <dbReference type="Pfam" id="PF00296"/>
    </source>
</evidence>
<keyword evidence="1" id="KW-0560">Oxidoreductase</keyword>
<gene>
    <name evidence="4" type="ORF">QF206_08065</name>
</gene>
<organism evidence="4 5">
    <name type="scientific">Ruicaihuangia caeni</name>
    <dbReference type="NCBI Taxonomy" id="3042517"/>
    <lineage>
        <taxon>Bacteria</taxon>
        <taxon>Bacillati</taxon>
        <taxon>Actinomycetota</taxon>
        <taxon>Actinomycetes</taxon>
        <taxon>Micrococcales</taxon>
        <taxon>Microbacteriaceae</taxon>
        <taxon>Ruicaihuangia</taxon>
    </lineage>
</organism>
<comment type="caution">
    <text evidence="4">The sequence shown here is derived from an EMBL/GenBank/DDBJ whole genome shotgun (WGS) entry which is preliminary data.</text>
</comment>
<keyword evidence="5" id="KW-1185">Reference proteome</keyword>
<evidence type="ECO:0000256" key="2">
    <source>
        <dbReference type="ARBA" id="ARBA00023033"/>
    </source>
</evidence>
<proteinExistence type="predicted"/>
<dbReference type="SUPFAM" id="SSF51679">
    <property type="entry name" value="Bacterial luciferase-like"/>
    <property type="match status" value="1"/>
</dbReference>